<dbReference type="OrthoDB" id="2274644at2759"/>
<dbReference type="InterPro" id="IPR054708">
    <property type="entry name" value="MTPAP-like_central"/>
</dbReference>
<keyword evidence="4" id="KW-1185">Reference proteome</keyword>
<comment type="caution">
    <text evidence="3">The sequence shown here is derived from an EMBL/GenBank/DDBJ whole genome shotgun (WGS) entry which is preliminary data.</text>
</comment>
<name>A0A9P6USG6_9FUNG</name>
<dbReference type="Proteomes" id="UP000823405">
    <property type="component" value="Unassembled WGS sequence"/>
</dbReference>
<dbReference type="EMBL" id="JAAAIN010000175">
    <property type="protein sequence ID" value="KAG0318830.1"/>
    <property type="molecule type" value="Genomic_DNA"/>
</dbReference>
<dbReference type="PANTHER" id="PTHR12271:SF40">
    <property type="entry name" value="POLY(A) RNA POLYMERASE GLD2"/>
    <property type="match status" value="1"/>
</dbReference>
<dbReference type="Pfam" id="PF22600">
    <property type="entry name" value="MTPAP-like_central"/>
    <property type="match status" value="1"/>
</dbReference>
<proteinExistence type="predicted"/>
<protein>
    <recommendedName>
        <fullName evidence="2">Poly(A) RNA polymerase mitochondrial-like central palm domain-containing protein</fullName>
    </recommendedName>
</protein>
<feature type="region of interest" description="Disordered" evidence="1">
    <location>
        <begin position="208"/>
        <end position="232"/>
    </location>
</feature>
<evidence type="ECO:0000256" key="1">
    <source>
        <dbReference type="SAM" id="MobiDB-lite"/>
    </source>
</evidence>
<dbReference type="SUPFAM" id="SSF81301">
    <property type="entry name" value="Nucleotidyltransferase"/>
    <property type="match status" value="1"/>
</dbReference>
<feature type="domain" description="Poly(A) RNA polymerase mitochondrial-like central palm" evidence="2">
    <location>
        <begin position="285"/>
        <end position="407"/>
    </location>
</feature>
<dbReference type="CDD" id="cd05402">
    <property type="entry name" value="NT_PAP_TUTase"/>
    <property type="match status" value="1"/>
</dbReference>
<gene>
    <name evidence="3" type="ORF">BGZ97_003211</name>
</gene>
<evidence type="ECO:0000259" key="2">
    <source>
        <dbReference type="Pfam" id="PF22600"/>
    </source>
</evidence>
<dbReference type="Gene3D" id="3.30.460.10">
    <property type="entry name" value="Beta Polymerase, domain 2"/>
    <property type="match status" value="1"/>
</dbReference>
<dbReference type="GO" id="GO:0016779">
    <property type="term" value="F:nucleotidyltransferase activity"/>
    <property type="evidence" value="ECO:0007669"/>
    <property type="project" value="UniProtKB-ARBA"/>
</dbReference>
<dbReference type="Gene3D" id="1.10.1410.10">
    <property type="match status" value="1"/>
</dbReference>
<dbReference type="GO" id="GO:0031123">
    <property type="term" value="P:RNA 3'-end processing"/>
    <property type="evidence" value="ECO:0007669"/>
    <property type="project" value="TreeGrafter"/>
</dbReference>
<sequence length="597" mass="68069">MHQMTPKNTFIYTLLDAILFECAGNSGTDDNHYHLSDLANAFGHARQMLLETPLPSSDDIPDYIHELALDTTSGLRSAWSSLCDHSPFPYKVPVKSRFGDKRGVYDYIYLPPLSSRQVNEFLHSYAEFVPSEYQDEIAAVVYYLRANCWTNQKGSGGHACYLADGSLGVAKYSKEHNDKKQQKMAQIRARDAEQQKVLIQLRQQQEEERVEKEKAEKKKAEKKKAEKEKVRQEKARKEAAAAAEKQELELDSDGWVDVQFAQMQRIQEQIDEARYRSINQYMDQLKLLAATAGTRRNVEMLRQALETLLRRHHLQPHAEVCLFGSFESGLSTLTSDADFTVLNFRDLGREPIHELASNLHTSGWGPIKTIATARVPIVSFTGHGIRCDMSINQPMGVFNSQLIHAYQRIDPRFLTIWFGLRTLADKHGILGGSTGYLSSYALTMMLIVFLQDVTTPPILPKLQQQSTDRMISRMIDGYDCAFDKEPRNYTALAARNTKLAGQLLTEFCMYFGYTFNYATREVNPRLGVIRHRSVSPPPRSRRDSRPKDWQMLVLDPFITNRNVAGNCRAAHVHDIQQCFRSAYIAITKGKIDKAFKR</sequence>
<dbReference type="PANTHER" id="PTHR12271">
    <property type="entry name" value="POLY A POLYMERASE CID PAP -RELATED"/>
    <property type="match status" value="1"/>
</dbReference>
<dbReference type="AlphaFoldDB" id="A0A9P6USG6"/>
<evidence type="ECO:0000313" key="4">
    <source>
        <dbReference type="Proteomes" id="UP000823405"/>
    </source>
</evidence>
<dbReference type="GO" id="GO:0010605">
    <property type="term" value="P:negative regulation of macromolecule metabolic process"/>
    <property type="evidence" value="ECO:0007669"/>
    <property type="project" value="UniProtKB-ARBA"/>
</dbReference>
<organism evidence="3 4">
    <name type="scientific">Linnemannia gamsii</name>
    <dbReference type="NCBI Taxonomy" id="64522"/>
    <lineage>
        <taxon>Eukaryota</taxon>
        <taxon>Fungi</taxon>
        <taxon>Fungi incertae sedis</taxon>
        <taxon>Mucoromycota</taxon>
        <taxon>Mortierellomycotina</taxon>
        <taxon>Mortierellomycetes</taxon>
        <taxon>Mortierellales</taxon>
        <taxon>Mortierellaceae</taxon>
        <taxon>Linnemannia</taxon>
    </lineage>
</organism>
<evidence type="ECO:0000313" key="3">
    <source>
        <dbReference type="EMBL" id="KAG0318830.1"/>
    </source>
</evidence>
<dbReference type="SUPFAM" id="SSF81631">
    <property type="entry name" value="PAP/OAS1 substrate-binding domain"/>
    <property type="match status" value="1"/>
</dbReference>
<accession>A0A9P6USG6</accession>
<dbReference type="InterPro" id="IPR043519">
    <property type="entry name" value="NT_sf"/>
</dbReference>
<reference evidence="3" key="1">
    <citation type="journal article" date="2020" name="Fungal Divers.">
        <title>Resolving the Mortierellaceae phylogeny through synthesis of multi-gene phylogenetics and phylogenomics.</title>
        <authorList>
            <person name="Vandepol N."/>
            <person name="Liber J."/>
            <person name="Desiro A."/>
            <person name="Na H."/>
            <person name="Kennedy M."/>
            <person name="Barry K."/>
            <person name="Grigoriev I.V."/>
            <person name="Miller A.N."/>
            <person name="O'Donnell K."/>
            <person name="Stajich J.E."/>
            <person name="Bonito G."/>
        </authorList>
    </citation>
    <scope>NUCLEOTIDE SEQUENCE</scope>
    <source>
        <strain evidence="3">NVP60</strain>
    </source>
</reference>